<protein>
    <submittedName>
        <fullName evidence="1">Uncharacterized protein</fullName>
    </submittedName>
</protein>
<comment type="caution">
    <text evidence="1">The sequence shown here is derived from an EMBL/GenBank/DDBJ whole genome shotgun (WGS) entry which is preliminary data.</text>
</comment>
<reference evidence="1 2" key="1">
    <citation type="journal article" date="2022" name="DNA Res.">
        <title>Chromosomal-level genome assembly of the orchid tree Bauhinia variegata (Leguminosae; Cercidoideae) supports the allotetraploid origin hypothesis of Bauhinia.</title>
        <authorList>
            <person name="Zhong Y."/>
            <person name="Chen Y."/>
            <person name="Zheng D."/>
            <person name="Pang J."/>
            <person name="Liu Y."/>
            <person name="Luo S."/>
            <person name="Meng S."/>
            <person name="Qian L."/>
            <person name="Wei D."/>
            <person name="Dai S."/>
            <person name="Zhou R."/>
        </authorList>
    </citation>
    <scope>NUCLEOTIDE SEQUENCE [LARGE SCALE GENOMIC DNA]</scope>
    <source>
        <strain evidence="1">BV-YZ2020</strain>
    </source>
</reference>
<keyword evidence="2" id="KW-1185">Reference proteome</keyword>
<dbReference type="EMBL" id="CM039429">
    <property type="protein sequence ID" value="KAI4347832.1"/>
    <property type="molecule type" value="Genomic_DNA"/>
</dbReference>
<name>A0ACB9PGA0_BAUVA</name>
<organism evidence="1 2">
    <name type="scientific">Bauhinia variegata</name>
    <name type="common">Purple orchid tree</name>
    <name type="synonym">Phanera variegata</name>
    <dbReference type="NCBI Taxonomy" id="167791"/>
    <lineage>
        <taxon>Eukaryota</taxon>
        <taxon>Viridiplantae</taxon>
        <taxon>Streptophyta</taxon>
        <taxon>Embryophyta</taxon>
        <taxon>Tracheophyta</taxon>
        <taxon>Spermatophyta</taxon>
        <taxon>Magnoliopsida</taxon>
        <taxon>eudicotyledons</taxon>
        <taxon>Gunneridae</taxon>
        <taxon>Pentapetalae</taxon>
        <taxon>rosids</taxon>
        <taxon>fabids</taxon>
        <taxon>Fabales</taxon>
        <taxon>Fabaceae</taxon>
        <taxon>Cercidoideae</taxon>
        <taxon>Cercideae</taxon>
        <taxon>Bauhiniinae</taxon>
        <taxon>Bauhinia</taxon>
    </lineage>
</organism>
<evidence type="ECO:0000313" key="1">
    <source>
        <dbReference type="EMBL" id="KAI4347832.1"/>
    </source>
</evidence>
<accession>A0ACB9PGA0</accession>
<gene>
    <name evidence="1" type="ORF">L6164_008611</name>
</gene>
<dbReference type="Proteomes" id="UP000828941">
    <property type="component" value="Chromosome 4"/>
</dbReference>
<proteinExistence type="predicted"/>
<sequence length="134" mass="14466">MEINLVSLPTVKLTRENYQAWCESMKTYLLRQDLWDVVEKLKDPSSSIMSKNAAALRDVRESCGPEALSIVKDAHSAKDAWDQLANMYGSSSSSSLENSGPSHSSSSHNSGSSGSSSSNNSSKFFISLSVSHSS</sequence>
<evidence type="ECO:0000313" key="2">
    <source>
        <dbReference type="Proteomes" id="UP000828941"/>
    </source>
</evidence>